<dbReference type="VEuPathDB" id="VectorBase:CSON013479"/>
<reference evidence="2" key="2">
    <citation type="submission" date="2018-07" db="EMBL/GenBank/DDBJ databases">
        <authorList>
            <person name="Quirk P.G."/>
            <person name="Krulwich T.A."/>
        </authorList>
    </citation>
    <scope>NUCLEOTIDE SEQUENCE</scope>
</reference>
<gene>
    <name evidence="1" type="primary">CSON013479</name>
</gene>
<evidence type="ECO:0000313" key="1">
    <source>
        <dbReference type="EMBL" id="SSW98980.1"/>
    </source>
</evidence>
<accession>A0A336KD23</accession>
<name>A0A336KD23_CULSO</name>
<dbReference type="AlphaFoldDB" id="A0A336KD23"/>
<dbReference type="EMBL" id="UFQT01000067">
    <property type="protein sequence ID" value="SSX19362.1"/>
    <property type="molecule type" value="Genomic_DNA"/>
</dbReference>
<reference evidence="1" key="1">
    <citation type="submission" date="2018-04" db="EMBL/GenBank/DDBJ databases">
        <authorList>
            <person name="Go L.Y."/>
            <person name="Mitchell J.A."/>
        </authorList>
    </citation>
    <scope>NUCLEOTIDE SEQUENCE</scope>
    <source>
        <tissue evidence="1">Whole organism</tissue>
    </source>
</reference>
<proteinExistence type="predicted"/>
<sequence length="69" mass="8066">MSNNLLKTYLIDESILMKLFSEKRTCVNNVTYCKYSFFPLIFISTNNNKSSQKKSMTILITNKISDLFK</sequence>
<dbReference type="EMBL" id="UFQS01000067">
    <property type="protein sequence ID" value="SSW98980.1"/>
    <property type="molecule type" value="Genomic_DNA"/>
</dbReference>
<protein>
    <submittedName>
        <fullName evidence="1">CSON013479 protein</fullName>
    </submittedName>
</protein>
<organism evidence="1">
    <name type="scientific">Culicoides sonorensis</name>
    <name type="common">Biting midge</name>
    <dbReference type="NCBI Taxonomy" id="179676"/>
    <lineage>
        <taxon>Eukaryota</taxon>
        <taxon>Metazoa</taxon>
        <taxon>Ecdysozoa</taxon>
        <taxon>Arthropoda</taxon>
        <taxon>Hexapoda</taxon>
        <taxon>Insecta</taxon>
        <taxon>Pterygota</taxon>
        <taxon>Neoptera</taxon>
        <taxon>Endopterygota</taxon>
        <taxon>Diptera</taxon>
        <taxon>Nematocera</taxon>
        <taxon>Chironomoidea</taxon>
        <taxon>Ceratopogonidae</taxon>
        <taxon>Ceratopogoninae</taxon>
        <taxon>Culicoides</taxon>
        <taxon>Monoculicoides</taxon>
    </lineage>
</organism>
<evidence type="ECO:0000313" key="2">
    <source>
        <dbReference type="EMBL" id="SSX19362.1"/>
    </source>
</evidence>